<accession>A0A074WRF9</accession>
<name>A0A074WRF9_9PEZI</name>
<sequence length="274" mass="29863">MDKKRKKAQSLKDSRAAKLRVSFASQVHTAESRNPLSPRESSIALRAAIQSSLTAQAPVSAAPDADFSRMPAHPSPDTAGPPPGVANLSSDAVDPPAGTAAPSPHAAQLPRTPACPPLDHHHDAINNDRKPIVVIVGLDGWTRNTERLYHLLKTYHERYGLLSLIISELQTNQSYDAGKDICTEDGGMPSSPRVYAKSSSLRYVGHDGGIRNDVIMGRLLEYMADKRVEVTQSSEYRRSHGAKTTRGNRGSGRTRGEEDEQEGEEDHDDEQEVD</sequence>
<dbReference type="RefSeq" id="XP_013430443.1">
    <property type="nucleotide sequence ID" value="XM_013574989.1"/>
</dbReference>
<dbReference type="AlphaFoldDB" id="A0A074WRF9"/>
<evidence type="ECO:0000313" key="2">
    <source>
        <dbReference type="EMBL" id="KEQ75770.1"/>
    </source>
</evidence>
<protein>
    <recommendedName>
        <fullName evidence="4">Thioredoxin-like protein</fullName>
    </recommendedName>
</protein>
<dbReference type="Proteomes" id="UP000027730">
    <property type="component" value="Unassembled WGS sequence"/>
</dbReference>
<proteinExistence type="predicted"/>
<dbReference type="GeneID" id="25416362"/>
<gene>
    <name evidence="2" type="ORF">M436DRAFT_79051</name>
</gene>
<reference evidence="2 3" key="1">
    <citation type="journal article" date="2014" name="BMC Genomics">
        <title>Genome sequencing of four Aureobasidium pullulans varieties: biotechnological potential, stress tolerance, and description of new species.</title>
        <authorList>
            <person name="Gostin Ar C."/>
            <person name="Ohm R.A."/>
            <person name="Kogej T."/>
            <person name="Sonjak S."/>
            <person name="Turk M."/>
            <person name="Zajc J."/>
            <person name="Zalar P."/>
            <person name="Grube M."/>
            <person name="Sun H."/>
            <person name="Han J."/>
            <person name="Sharma A."/>
            <person name="Chiniquy J."/>
            <person name="Ngan C.Y."/>
            <person name="Lipzen A."/>
            <person name="Barry K."/>
            <person name="Grigoriev I.V."/>
            <person name="Gunde-Cimerman N."/>
        </authorList>
    </citation>
    <scope>NUCLEOTIDE SEQUENCE [LARGE SCALE GENOMIC DNA]</scope>
    <source>
        <strain evidence="2 3">CBS 147.97</strain>
    </source>
</reference>
<evidence type="ECO:0000313" key="3">
    <source>
        <dbReference type="Proteomes" id="UP000027730"/>
    </source>
</evidence>
<organism evidence="2 3">
    <name type="scientific">Aureobasidium namibiae CBS 147.97</name>
    <dbReference type="NCBI Taxonomy" id="1043004"/>
    <lineage>
        <taxon>Eukaryota</taxon>
        <taxon>Fungi</taxon>
        <taxon>Dikarya</taxon>
        <taxon>Ascomycota</taxon>
        <taxon>Pezizomycotina</taxon>
        <taxon>Dothideomycetes</taxon>
        <taxon>Dothideomycetidae</taxon>
        <taxon>Dothideales</taxon>
        <taxon>Saccotheciaceae</taxon>
        <taxon>Aureobasidium</taxon>
    </lineage>
</organism>
<feature type="region of interest" description="Disordered" evidence="1">
    <location>
        <begin position="23"/>
        <end position="123"/>
    </location>
</feature>
<evidence type="ECO:0000256" key="1">
    <source>
        <dbReference type="SAM" id="MobiDB-lite"/>
    </source>
</evidence>
<keyword evidence="3" id="KW-1185">Reference proteome</keyword>
<feature type="compositionally biased region" description="Acidic residues" evidence="1">
    <location>
        <begin position="257"/>
        <end position="274"/>
    </location>
</feature>
<dbReference type="EMBL" id="KL584704">
    <property type="protein sequence ID" value="KEQ75770.1"/>
    <property type="molecule type" value="Genomic_DNA"/>
</dbReference>
<feature type="region of interest" description="Disordered" evidence="1">
    <location>
        <begin position="231"/>
        <end position="274"/>
    </location>
</feature>
<feature type="compositionally biased region" description="Polar residues" evidence="1">
    <location>
        <begin position="23"/>
        <end position="35"/>
    </location>
</feature>
<evidence type="ECO:0008006" key="4">
    <source>
        <dbReference type="Google" id="ProtNLM"/>
    </source>
</evidence>
<dbReference type="HOGENOM" id="CLU_1015573_0_0_1"/>